<feature type="compositionally biased region" description="Basic residues" evidence="1">
    <location>
        <begin position="233"/>
        <end position="244"/>
    </location>
</feature>
<sequence>MSLSSTPPEFEARQLSLPKPLHTPSPHISSFLYDPFSSSLALRHSDSSVSLYTPFSPLSRSVPSFPPPKSLIPSPTSSSTFLHLRTTHNPPTTVFVTSSPLLRPSSATLLRFFILRDDRFVKIRVASNHRDLEFDPAKFGMVFKVNHGVSVKLSGGINVFSLYSVSNSKIWVFALRLIGDEGGGEALKLMKCAVIDCCLPVFSIRVLFGFLILGEENGVRVFPLQSLVKGNHRKEKKNSGKRYNSKNGFTNGVDAAKGNGGRTVGTDGDLNLLPAKGEKTEKHSDSVKLRSVILRQDSRDQGAFFMAFEDKDEESSISMNMTGRSVKAISIQALSANYFVVLDSVGDVHLLCLSYSIQGFDKPCLMKRLSQTMKVLKLAVFHDVSTVTQTIWMSDGSHTVHLMTVSNMDTSFDKTEKKDTKEKLIQTSVTRAIFTSEKIQDIAPLSANAILILGQDSIGVFNNRCIKGTLLISCKVMDVYELYGAIFLLGAEYVCLCNFLILLDVSLLKMFSVDVRSLYSEPFNTARIGMISKIFLCRIMKDRIGWLSVKSEIWVLAKIKSTVQQAVLLHGLAHE</sequence>
<dbReference type="AlphaFoldDB" id="A0AAW2XAH9"/>
<feature type="region of interest" description="Disordered" evidence="1">
    <location>
        <begin position="233"/>
        <end position="266"/>
    </location>
</feature>
<gene>
    <name evidence="2" type="ORF">Slati_1555000</name>
</gene>
<reference evidence="2" key="1">
    <citation type="submission" date="2020-06" db="EMBL/GenBank/DDBJ databases">
        <authorList>
            <person name="Li T."/>
            <person name="Hu X."/>
            <person name="Zhang T."/>
            <person name="Song X."/>
            <person name="Zhang H."/>
            <person name="Dai N."/>
            <person name="Sheng W."/>
            <person name="Hou X."/>
            <person name="Wei L."/>
        </authorList>
    </citation>
    <scope>NUCLEOTIDE SEQUENCE</scope>
    <source>
        <strain evidence="2">KEN1</strain>
        <tissue evidence="2">Leaf</tissue>
    </source>
</reference>
<proteinExistence type="predicted"/>
<dbReference type="PANTHER" id="PTHR37383">
    <property type="entry name" value="OS01G0694200 PROTEIN"/>
    <property type="match status" value="1"/>
</dbReference>
<protein>
    <submittedName>
        <fullName evidence="2">Uncharacterized protein</fullName>
    </submittedName>
</protein>
<comment type="caution">
    <text evidence="2">The sequence shown here is derived from an EMBL/GenBank/DDBJ whole genome shotgun (WGS) entry which is preliminary data.</text>
</comment>
<dbReference type="PANTHER" id="PTHR37383:SF1">
    <property type="entry name" value="OS01G0694200 PROTEIN"/>
    <property type="match status" value="1"/>
</dbReference>
<organism evidence="2">
    <name type="scientific">Sesamum latifolium</name>
    <dbReference type="NCBI Taxonomy" id="2727402"/>
    <lineage>
        <taxon>Eukaryota</taxon>
        <taxon>Viridiplantae</taxon>
        <taxon>Streptophyta</taxon>
        <taxon>Embryophyta</taxon>
        <taxon>Tracheophyta</taxon>
        <taxon>Spermatophyta</taxon>
        <taxon>Magnoliopsida</taxon>
        <taxon>eudicotyledons</taxon>
        <taxon>Gunneridae</taxon>
        <taxon>Pentapetalae</taxon>
        <taxon>asterids</taxon>
        <taxon>lamiids</taxon>
        <taxon>Lamiales</taxon>
        <taxon>Pedaliaceae</taxon>
        <taxon>Sesamum</taxon>
    </lineage>
</organism>
<evidence type="ECO:0000313" key="2">
    <source>
        <dbReference type="EMBL" id="KAL0449986.1"/>
    </source>
</evidence>
<name>A0AAW2XAH9_9LAMI</name>
<dbReference type="EMBL" id="JACGWN010000005">
    <property type="protein sequence ID" value="KAL0449986.1"/>
    <property type="molecule type" value="Genomic_DNA"/>
</dbReference>
<reference evidence="2" key="2">
    <citation type="journal article" date="2024" name="Plant">
        <title>Genomic evolution and insights into agronomic trait innovations of Sesamum species.</title>
        <authorList>
            <person name="Miao H."/>
            <person name="Wang L."/>
            <person name="Qu L."/>
            <person name="Liu H."/>
            <person name="Sun Y."/>
            <person name="Le M."/>
            <person name="Wang Q."/>
            <person name="Wei S."/>
            <person name="Zheng Y."/>
            <person name="Lin W."/>
            <person name="Duan Y."/>
            <person name="Cao H."/>
            <person name="Xiong S."/>
            <person name="Wang X."/>
            <person name="Wei L."/>
            <person name="Li C."/>
            <person name="Ma Q."/>
            <person name="Ju M."/>
            <person name="Zhao R."/>
            <person name="Li G."/>
            <person name="Mu C."/>
            <person name="Tian Q."/>
            <person name="Mei H."/>
            <person name="Zhang T."/>
            <person name="Gao T."/>
            <person name="Zhang H."/>
        </authorList>
    </citation>
    <scope>NUCLEOTIDE SEQUENCE</scope>
    <source>
        <strain evidence="2">KEN1</strain>
    </source>
</reference>
<accession>A0AAW2XAH9</accession>
<evidence type="ECO:0000256" key="1">
    <source>
        <dbReference type="SAM" id="MobiDB-lite"/>
    </source>
</evidence>